<accession>A0A0F9I947</accession>
<evidence type="ECO:0000313" key="1">
    <source>
        <dbReference type="EMBL" id="KKL90330.1"/>
    </source>
</evidence>
<proteinExistence type="predicted"/>
<dbReference type="EMBL" id="LAZR01020034">
    <property type="protein sequence ID" value="KKL90330.1"/>
    <property type="molecule type" value="Genomic_DNA"/>
</dbReference>
<dbReference type="AlphaFoldDB" id="A0A0F9I947"/>
<reference evidence="1" key="1">
    <citation type="journal article" date="2015" name="Nature">
        <title>Complex archaea that bridge the gap between prokaryotes and eukaryotes.</title>
        <authorList>
            <person name="Spang A."/>
            <person name="Saw J.H."/>
            <person name="Jorgensen S.L."/>
            <person name="Zaremba-Niedzwiedzka K."/>
            <person name="Martijn J."/>
            <person name="Lind A.E."/>
            <person name="van Eijk R."/>
            <person name="Schleper C."/>
            <person name="Guy L."/>
            <person name="Ettema T.J."/>
        </authorList>
    </citation>
    <scope>NUCLEOTIDE SEQUENCE</scope>
</reference>
<protein>
    <submittedName>
        <fullName evidence="1">Uncharacterized protein</fullName>
    </submittedName>
</protein>
<gene>
    <name evidence="1" type="ORF">LCGC14_1905760</name>
</gene>
<organism evidence="1">
    <name type="scientific">marine sediment metagenome</name>
    <dbReference type="NCBI Taxonomy" id="412755"/>
    <lineage>
        <taxon>unclassified sequences</taxon>
        <taxon>metagenomes</taxon>
        <taxon>ecological metagenomes</taxon>
    </lineage>
</organism>
<comment type="caution">
    <text evidence="1">The sequence shown here is derived from an EMBL/GenBank/DDBJ whole genome shotgun (WGS) entry which is preliminary data.</text>
</comment>
<name>A0A0F9I947_9ZZZZ</name>
<sequence length="260" mass="29475">MTTPNYALECDIAALATDLFEFEATRVSLDNLRSSILRCSYCSGKKKRGKEFTTPKKDHQCNLTEPCVLDEPCAHCVGSGQKPAEAVRPEKLGAVENALQQAAGLEEDTKTALGLKMVEHPAWVGFQKLPMAIKPEWAGRFLGAIKSFDNFRCPSRMISYCMGYLKDGKRSPHSRRANAWLRATADTLLRQAGREGMEAVYYRPFYDTARADVEAAHPEWKDWQKHGTALASMMREWQRDLWCRVHGKQRWNAQGEVLFE</sequence>